<reference evidence="3" key="1">
    <citation type="submission" date="2016-06" db="EMBL/GenBank/DDBJ databases">
        <title>Parallel loss of symbiosis genes in relatives of nitrogen-fixing non-legume Parasponia.</title>
        <authorList>
            <person name="Van Velzen R."/>
            <person name="Holmer R."/>
            <person name="Bu F."/>
            <person name="Rutten L."/>
            <person name="Van Zeijl A."/>
            <person name="Liu W."/>
            <person name="Santuari L."/>
            <person name="Cao Q."/>
            <person name="Sharma T."/>
            <person name="Shen D."/>
            <person name="Roswanjaya Y."/>
            <person name="Wardhani T."/>
            <person name="Kalhor M.S."/>
            <person name="Jansen J."/>
            <person name="Van den Hoogen J."/>
            <person name="Gungor B."/>
            <person name="Hartog M."/>
            <person name="Hontelez J."/>
            <person name="Verver J."/>
            <person name="Yang W.-C."/>
            <person name="Schijlen E."/>
            <person name="Repin R."/>
            <person name="Schilthuizen M."/>
            <person name="Schranz E."/>
            <person name="Heidstra R."/>
            <person name="Miyata K."/>
            <person name="Fedorova E."/>
            <person name="Kohlen W."/>
            <person name="Bisseling T."/>
            <person name="Smit S."/>
            <person name="Geurts R."/>
        </authorList>
    </citation>
    <scope>NUCLEOTIDE SEQUENCE [LARGE SCALE GENOMIC DNA]</scope>
    <source>
        <strain evidence="3">cv. RG33-2</strain>
    </source>
</reference>
<proteinExistence type="predicted"/>
<name>A0A2P5CVJ8_TREOI</name>
<evidence type="ECO:0000313" key="2">
    <source>
        <dbReference type="EMBL" id="PON65094.1"/>
    </source>
</evidence>
<feature type="region of interest" description="Disordered" evidence="1">
    <location>
        <begin position="120"/>
        <end position="155"/>
    </location>
</feature>
<dbReference type="AlphaFoldDB" id="A0A2P5CVJ8"/>
<dbReference type="InParanoid" id="A0A2P5CVJ8"/>
<keyword evidence="3" id="KW-1185">Reference proteome</keyword>
<evidence type="ECO:0000313" key="3">
    <source>
        <dbReference type="Proteomes" id="UP000237000"/>
    </source>
</evidence>
<gene>
    <name evidence="2" type="ORF">TorRG33x02_271520</name>
</gene>
<organism evidence="2 3">
    <name type="scientific">Trema orientale</name>
    <name type="common">Charcoal tree</name>
    <name type="synonym">Celtis orientalis</name>
    <dbReference type="NCBI Taxonomy" id="63057"/>
    <lineage>
        <taxon>Eukaryota</taxon>
        <taxon>Viridiplantae</taxon>
        <taxon>Streptophyta</taxon>
        <taxon>Embryophyta</taxon>
        <taxon>Tracheophyta</taxon>
        <taxon>Spermatophyta</taxon>
        <taxon>Magnoliopsida</taxon>
        <taxon>eudicotyledons</taxon>
        <taxon>Gunneridae</taxon>
        <taxon>Pentapetalae</taxon>
        <taxon>rosids</taxon>
        <taxon>fabids</taxon>
        <taxon>Rosales</taxon>
        <taxon>Cannabaceae</taxon>
        <taxon>Trema</taxon>
    </lineage>
</organism>
<accession>A0A2P5CVJ8</accession>
<sequence>MFSNRSPGRSFKDLAPEISKTVKRLSSLMESTSLSNTSQPLSTSIRSLDRGQSRKSFKDFNLGFIKTSVWSSFMGLKKVSGTSLQRRFPWINNVETILHLLRPHIVFIIPSATVILPRPPCQSLSPPPPPPDNASGNPNIAVSSNPKRLRSGTLNATSSIVMKSPSSTLSRLRSTSCFITRYPSS</sequence>
<dbReference type="Proteomes" id="UP000237000">
    <property type="component" value="Unassembled WGS sequence"/>
</dbReference>
<evidence type="ECO:0000256" key="1">
    <source>
        <dbReference type="SAM" id="MobiDB-lite"/>
    </source>
</evidence>
<feature type="compositionally biased region" description="Polar residues" evidence="1">
    <location>
        <begin position="140"/>
        <end position="155"/>
    </location>
</feature>
<dbReference type="EMBL" id="JXTC01000323">
    <property type="protein sequence ID" value="PON65094.1"/>
    <property type="molecule type" value="Genomic_DNA"/>
</dbReference>
<feature type="compositionally biased region" description="Pro residues" evidence="1">
    <location>
        <begin position="120"/>
        <end position="132"/>
    </location>
</feature>
<comment type="caution">
    <text evidence="2">The sequence shown here is derived from an EMBL/GenBank/DDBJ whole genome shotgun (WGS) entry which is preliminary data.</text>
</comment>
<protein>
    <submittedName>
        <fullName evidence="2">Uncharacterized protein</fullName>
    </submittedName>
</protein>
<dbReference type="OrthoDB" id="10342243at2759"/>